<protein>
    <recommendedName>
        <fullName evidence="4">Transmembrane protein</fullName>
    </recommendedName>
</protein>
<dbReference type="RefSeq" id="WP_129747295.1">
    <property type="nucleotide sequence ID" value="NZ_JUIV01000008.1"/>
</dbReference>
<accession>A0A444VXZ8</accession>
<gene>
    <name evidence="2" type="ORF">NU08_2458</name>
</gene>
<keyword evidence="1" id="KW-0472">Membrane</keyword>
<dbReference type="AlphaFoldDB" id="A0A444VXZ8"/>
<sequence length="318" mass="36630">MFELYRKRQLGDNLGDTFTFFKNYGKNFFKIFFIANGAFLLLFAIVIYTLLKVNFEHIQESGLENNQLKSDLLEYFNHNEGLVVALIFICVFLFFIMSLFNYAYPVLYLKLIATGKEDLETNDLSASFFKVLFKLIKFSIGYLFLVFPVLIIALIILFFLCFIIIGIPLIMIALPALFTFLNLHFYSYLTEEKRFFESLKHAYDLVKLDFWNTIGTTFIIMMIMQFVQFAITMCLYFVGMFIALAYLIGNSASNHTNSIESSPLLIGFITIVVIVLIVLGNIFNNIIIVNQGMIYYSLESGDKQESKSIDLIGDTTNE</sequence>
<feature type="transmembrane region" description="Helical" evidence="1">
    <location>
        <begin position="235"/>
        <end position="252"/>
    </location>
</feature>
<dbReference type="EMBL" id="JUIV01000008">
    <property type="protein sequence ID" value="RYJ38481.1"/>
    <property type="molecule type" value="Genomic_DNA"/>
</dbReference>
<dbReference type="OrthoDB" id="1149172at2"/>
<keyword evidence="1" id="KW-0812">Transmembrane</keyword>
<feature type="transmembrane region" description="Helical" evidence="1">
    <location>
        <begin position="264"/>
        <end position="283"/>
    </location>
</feature>
<evidence type="ECO:0000256" key="1">
    <source>
        <dbReference type="SAM" id="Phobius"/>
    </source>
</evidence>
<feature type="transmembrane region" description="Helical" evidence="1">
    <location>
        <begin position="82"/>
        <end position="104"/>
    </location>
</feature>
<feature type="transmembrane region" description="Helical" evidence="1">
    <location>
        <begin position="31"/>
        <end position="51"/>
    </location>
</feature>
<name>A0A444VXZ8_9FLAO</name>
<reference evidence="2 3" key="1">
    <citation type="submission" date="2014-12" db="EMBL/GenBank/DDBJ databases">
        <title>Genome sequence of Flavobacterium anhuiense RCM74.</title>
        <authorList>
            <person name="Kim J.F."/>
            <person name="Song J.Y."/>
            <person name="Kwak M.-J."/>
            <person name="Lee S.-W."/>
        </authorList>
    </citation>
    <scope>NUCLEOTIDE SEQUENCE [LARGE SCALE GENOMIC DNA]</scope>
    <source>
        <strain evidence="2 3">RCM74</strain>
    </source>
</reference>
<keyword evidence="1" id="KW-1133">Transmembrane helix</keyword>
<proteinExistence type="predicted"/>
<feature type="transmembrane region" description="Helical" evidence="1">
    <location>
        <begin position="171"/>
        <end position="189"/>
    </location>
</feature>
<feature type="transmembrane region" description="Helical" evidence="1">
    <location>
        <begin position="140"/>
        <end position="165"/>
    </location>
</feature>
<evidence type="ECO:0000313" key="2">
    <source>
        <dbReference type="EMBL" id="RYJ38481.1"/>
    </source>
</evidence>
<dbReference type="Proteomes" id="UP000290433">
    <property type="component" value="Unassembled WGS sequence"/>
</dbReference>
<evidence type="ECO:0008006" key="4">
    <source>
        <dbReference type="Google" id="ProtNLM"/>
    </source>
</evidence>
<comment type="caution">
    <text evidence="2">The sequence shown here is derived from an EMBL/GenBank/DDBJ whole genome shotgun (WGS) entry which is preliminary data.</text>
</comment>
<evidence type="ECO:0000313" key="3">
    <source>
        <dbReference type="Proteomes" id="UP000290433"/>
    </source>
</evidence>
<organism evidence="2 3">
    <name type="scientific">Flavobacterium anhuiense</name>
    <dbReference type="NCBI Taxonomy" id="459526"/>
    <lineage>
        <taxon>Bacteria</taxon>
        <taxon>Pseudomonadati</taxon>
        <taxon>Bacteroidota</taxon>
        <taxon>Flavobacteriia</taxon>
        <taxon>Flavobacteriales</taxon>
        <taxon>Flavobacteriaceae</taxon>
        <taxon>Flavobacterium</taxon>
    </lineage>
</organism>